<protein>
    <submittedName>
        <fullName evidence="2">Uncharacterized protein</fullName>
    </submittedName>
</protein>
<name>A0A7R9YTK1_9CHLO</name>
<accession>A0A7R9YTK1</accession>
<feature type="region of interest" description="Disordered" evidence="1">
    <location>
        <begin position="102"/>
        <end position="140"/>
    </location>
</feature>
<gene>
    <name evidence="2" type="ORF">CEUR00632_LOCUS6397</name>
</gene>
<evidence type="ECO:0000313" key="2">
    <source>
        <dbReference type="EMBL" id="CAD8286359.1"/>
    </source>
</evidence>
<reference evidence="2" key="1">
    <citation type="submission" date="2021-01" db="EMBL/GenBank/DDBJ databases">
        <authorList>
            <person name="Corre E."/>
            <person name="Pelletier E."/>
            <person name="Niang G."/>
            <person name="Scheremetjew M."/>
            <person name="Finn R."/>
            <person name="Kale V."/>
            <person name="Holt S."/>
            <person name="Cochrane G."/>
            <person name="Meng A."/>
            <person name="Brown T."/>
            <person name="Cohen L."/>
        </authorList>
    </citation>
    <scope>NUCLEOTIDE SEQUENCE</scope>
    <source>
        <strain evidence="2">CCMP219</strain>
    </source>
</reference>
<organism evidence="2">
    <name type="scientific">Chlamydomonas euryale</name>
    <dbReference type="NCBI Taxonomy" id="1486919"/>
    <lineage>
        <taxon>Eukaryota</taxon>
        <taxon>Viridiplantae</taxon>
        <taxon>Chlorophyta</taxon>
        <taxon>core chlorophytes</taxon>
        <taxon>Chlorophyceae</taxon>
        <taxon>CS clade</taxon>
        <taxon>Chlamydomonadales</taxon>
        <taxon>Chlamydomonadaceae</taxon>
        <taxon>Chlamydomonas</taxon>
    </lineage>
</organism>
<feature type="compositionally biased region" description="Basic and acidic residues" evidence="1">
    <location>
        <begin position="36"/>
        <end position="49"/>
    </location>
</feature>
<proteinExistence type="predicted"/>
<dbReference type="EMBL" id="HBEC01013896">
    <property type="protein sequence ID" value="CAD8286359.1"/>
    <property type="molecule type" value="Transcribed_RNA"/>
</dbReference>
<sequence length="140" mass="14473">MLDTAGHSASATRVPLDATPSGPPLADMIASQPAGDTRDAATARHDQRATRRSISMQRDHASAPPGLTSAGSAPLPRKPISTDSVDCGTVSMDRNFHTAARAMPANQVAPMPLQPAASDTPPRQFSGWVPSSVRASPKPG</sequence>
<feature type="region of interest" description="Disordered" evidence="1">
    <location>
        <begin position="1"/>
        <end position="86"/>
    </location>
</feature>
<evidence type="ECO:0000256" key="1">
    <source>
        <dbReference type="SAM" id="MobiDB-lite"/>
    </source>
</evidence>
<dbReference type="AlphaFoldDB" id="A0A7R9YTK1"/>